<keyword evidence="6" id="KW-0131">Cell cycle</keyword>
<comment type="similarity">
    <text evidence="2">Belongs to the SsgA family.</text>
</comment>
<reference evidence="7 8" key="1">
    <citation type="submission" date="2017-09" db="EMBL/GenBank/DDBJ databases">
        <authorList>
            <person name="Lee N."/>
            <person name="Cho B.-K."/>
        </authorList>
    </citation>
    <scope>NUCLEOTIDE SEQUENCE [LARGE SCALE GENOMIC DNA]</scope>
    <source>
        <strain evidence="7 8">ATCC 27476</strain>
    </source>
</reference>
<dbReference type="GO" id="GO:0030435">
    <property type="term" value="P:sporulation resulting in formation of a cellular spore"/>
    <property type="evidence" value="ECO:0007669"/>
    <property type="project" value="UniProtKB-KW"/>
</dbReference>
<evidence type="ECO:0000256" key="5">
    <source>
        <dbReference type="ARBA" id="ARBA00023210"/>
    </source>
</evidence>
<proteinExistence type="inferred from homology"/>
<evidence type="ECO:0000256" key="3">
    <source>
        <dbReference type="ARBA" id="ARBA00022618"/>
    </source>
</evidence>
<keyword evidence="8" id="KW-1185">Reference proteome</keyword>
<dbReference type="Pfam" id="PF04686">
    <property type="entry name" value="SsgA"/>
    <property type="match status" value="1"/>
</dbReference>
<keyword evidence="4" id="KW-0749">Sporulation</keyword>
<gene>
    <name evidence="7" type="ORF">CP980_32460</name>
</gene>
<dbReference type="EMBL" id="CP023692">
    <property type="protein sequence ID" value="QEV49163.1"/>
    <property type="molecule type" value="Genomic_DNA"/>
</dbReference>
<keyword evidence="3 7" id="KW-0132">Cell division</keyword>
<dbReference type="AlphaFoldDB" id="A0A5J6JGN4"/>
<comment type="subcellular location">
    <subcellularLocation>
        <location evidence="1">Cell septum</location>
    </subcellularLocation>
</comment>
<evidence type="ECO:0000256" key="6">
    <source>
        <dbReference type="ARBA" id="ARBA00023306"/>
    </source>
</evidence>
<evidence type="ECO:0000256" key="1">
    <source>
        <dbReference type="ARBA" id="ARBA00004431"/>
    </source>
</evidence>
<dbReference type="InterPro" id="IPR038658">
    <property type="entry name" value="SsgB_sf"/>
</dbReference>
<dbReference type="InterPro" id="IPR006776">
    <property type="entry name" value="SsgB"/>
</dbReference>
<keyword evidence="5" id="KW-0717">Septation</keyword>
<dbReference type="GO" id="GO:0030428">
    <property type="term" value="C:cell septum"/>
    <property type="evidence" value="ECO:0007669"/>
    <property type="project" value="UniProtKB-SubCell"/>
</dbReference>
<protein>
    <submittedName>
        <fullName evidence="7">SsgA family sporulation/cell division regulator</fullName>
    </submittedName>
</protein>
<organism evidence="7 8">
    <name type="scientific">Streptomyces vinaceus</name>
    <dbReference type="NCBI Taxonomy" id="1960"/>
    <lineage>
        <taxon>Bacteria</taxon>
        <taxon>Bacillati</taxon>
        <taxon>Actinomycetota</taxon>
        <taxon>Actinomycetes</taxon>
        <taxon>Kitasatosporales</taxon>
        <taxon>Streptomycetaceae</taxon>
        <taxon>Streptomyces</taxon>
    </lineage>
</organism>
<dbReference type="Proteomes" id="UP000325563">
    <property type="component" value="Chromosome"/>
</dbReference>
<evidence type="ECO:0000256" key="4">
    <source>
        <dbReference type="ARBA" id="ARBA00022969"/>
    </source>
</evidence>
<name>A0A5J6JGN4_STRVI</name>
<evidence type="ECO:0000256" key="2">
    <source>
        <dbReference type="ARBA" id="ARBA00009323"/>
    </source>
</evidence>
<evidence type="ECO:0000313" key="8">
    <source>
        <dbReference type="Proteomes" id="UP000325563"/>
    </source>
</evidence>
<evidence type="ECO:0000313" key="7">
    <source>
        <dbReference type="EMBL" id="QEV49163.1"/>
    </source>
</evidence>
<dbReference type="KEGG" id="svn:CP980_32460"/>
<dbReference type="GO" id="GO:0000917">
    <property type="term" value="P:division septum assembly"/>
    <property type="evidence" value="ECO:0007669"/>
    <property type="project" value="UniProtKB-KW"/>
</dbReference>
<sequence>MSFTSALITVQLDAVRGRLPLLARFTYDGRDPYAVRATFLDGATPLARWHFDRQMLADGLHRPVGEGDVAFCPHSAAGADELRIALRGPAAQREGEAVLFVEARALKDFLHQTYAVTGAGEEFLDVDKLLDDLLAR</sequence>
<dbReference type="Gene3D" id="2.30.31.20">
    <property type="entry name" value="Sporulation-specific cell division protein SsgB"/>
    <property type="match status" value="1"/>
</dbReference>
<dbReference type="GeneID" id="95615254"/>
<accession>A0A5J6JGN4</accession>
<dbReference type="RefSeq" id="WP_132760969.1">
    <property type="nucleotide sequence ID" value="NZ_BNBW01000016.1"/>
</dbReference>